<feature type="transmembrane region" description="Helical" evidence="8">
    <location>
        <begin position="91"/>
        <end position="111"/>
    </location>
</feature>
<feature type="transmembrane region" description="Helical" evidence="8">
    <location>
        <begin position="39"/>
        <end position="61"/>
    </location>
</feature>
<dbReference type="Gene3D" id="1.10.3470.10">
    <property type="entry name" value="ABC transporter involved in vitamin B12 uptake, BtuC"/>
    <property type="match status" value="1"/>
</dbReference>
<keyword evidence="3" id="KW-0813">Transport</keyword>
<evidence type="ECO:0000256" key="1">
    <source>
        <dbReference type="ARBA" id="ARBA00004651"/>
    </source>
</evidence>
<keyword evidence="7 8" id="KW-0472">Membrane</keyword>
<sequence length="360" mass="36326">MNAAPVRAAVPSPAVARAARTGVGRHGVPAEGRRARRGVAVLAGSAAVLLVIVAASLVLGVRTIDPGEVWHALVSPDLADPDQAVVVQLRIPRTVIGLAAGAALGLAGTLIQGVTRNPIADPGLLGINAGASLAVVLCISLLGVTAPLGFIWFAFAGATIAAAVVFAIGGARPVRLALVGAAVTALLTPLIALVLLRDTEAFNQYRFWAVGSLTGRDLSTVAVLWPFLVVGTVLAALLAHRFNLLALGDDVAAALGQRVGITRAVAGLALVLLCGTAVAFAGPIALVGLVVPHAARRLAGSDYRWITALAVLLGPIMLLSADVIGRLVVPNAELEAGVVAAFLGAPVLIAIARSRRVAGL</sequence>
<evidence type="ECO:0000313" key="10">
    <source>
        <dbReference type="Proteomes" id="UP001501196"/>
    </source>
</evidence>
<dbReference type="SUPFAM" id="SSF81345">
    <property type="entry name" value="ABC transporter involved in vitamin B12 uptake, BtuC"/>
    <property type="match status" value="1"/>
</dbReference>
<feature type="transmembrane region" description="Helical" evidence="8">
    <location>
        <begin position="303"/>
        <end position="324"/>
    </location>
</feature>
<evidence type="ECO:0000256" key="7">
    <source>
        <dbReference type="ARBA" id="ARBA00023136"/>
    </source>
</evidence>
<dbReference type="Pfam" id="PF01032">
    <property type="entry name" value="FecCD"/>
    <property type="match status" value="1"/>
</dbReference>
<feature type="transmembrane region" description="Helical" evidence="8">
    <location>
        <begin position="123"/>
        <end position="144"/>
    </location>
</feature>
<comment type="subcellular location">
    <subcellularLocation>
        <location evidence="1">Cell membrane</location>
        <topology evidence="1">Multi-pass membrane protein</topology>
    </subcellularLocation>
</comment>
<evidence type="ECO:0000256" key="8">
    <source>
        <dbReference type="SAM" id="Phobius"/>
    </source>
</evidence>
<evidence type="ECO:0000256" key="6">
    <source>
        <dbReference type="ARBA" id="ARBA00022989"/>
    </source>
</evidence>
<dbReference type="EMBL" id="BAAAPW010000004">
    <property type="protein sequence ID" value="GAA2040267.1"/>
    <property type="molecule type" value="Genomic_DNA"/>
</dbReference>
<feature type="transmembrane region" description="Helical" evidence="8">
    <location>
        <begin position="336"/>
        <end position="354"/>
    </location>
</feature>
<dbReference type="CDD" id="cd06550">
    <property type="entry name" value="TM_ABC_iron-siderophores_like"/>
    <property type="match status" value="1"/>
</dbReference>
<keyword evidence="6 8" id="KW-1133">Transmembrane helix</keyword>
<feature type="transmembrane region" description="Helical" evidence="8">
    <location>
        <begin position="150"/>
        <end position="169"/>
    </location>
</feature>
<evidence type="ECO:0000256" key="5">
    <source>
        <dbReference type="ARBA" id="ARBA00022692"/>
    </source>
</evidence>
<dbReference type="InterPro" id="IPR000522">
    <property type="entry name" value="ABC_transptr_permease_BtuC"/>
</dbReference>
<gene>
    <name evidence="9" type="ORF">GCM10009819_27150</name>
</gene>
<evidence type="ECO:0000313" key="9">
    <source>
        <dbReference type="EMBL" id="GAA2040267.1"/>
    </source>
</evidence>
<name>A0ABN2UMY0_9MICO</name>
<feature type="transmembrane region" description="Helical" evidence="8">
    <location>
        <begin position="265"/>
        <end position="291"/>
    </location>
</feature>
<dbReference type="InterPro" id="IPR037294">
    <property type="entry name" value="ABC_BtuC-like"/>
</dbReference>
<feature type="transmembrane region" description="Helical" evidence="8">
    <location>
        <begin position="223"/>
        <end position="244"/>
    </location>
</feature>
<dbReference type="PANTHER" id="PTHR30472">
    <property type="entry name" value="FERRIC ENTEROBACTIN TRANSPORT SYSTEM PERMEASE PROTEIN"/>
    <property type="match status" value="1"/>
</dbReference>
<dbReference type="PANTHER" id="PTHR30472:SF1">
    <property type="entry name" value="FE(3+) DICITRATE TRANSPORT SYSTEM PERMEASE PROTEIN FECC-RELATED"/>
    <property type="match status" value="1"/>
</dbReference>
<evidence type="ECO:0000256" key="3">
    <source>
        <dbReference type="ARBA" id="ARBA00022448"/>
    </source>
</evidence>
<comment type="similarity">
    <text evidence="2">Belongs to the binding-protein-dependent transport system permease family. FecCD subfamily.</text>
</comment>
<dbReference type="RefSeq" id="WP_344375201.1">
    <property type="nucleotide sequence ID" value="NZ_BAAAPW010000004.1"/>
</dbReference>
<keyword evidence="10" id="KW-1185">Reference proteome</keyword>
<comment type="caution">
    <text evidence="9">The sequence shown here is derived from an EMBL/GenBank/DDBJ whole genome shotgun (WGS) entry which is preliminary data.</text>
</comment>
<evidence type="ECO:0000256" key="2">
    <source>
        <dbReference type="ARBA" id="ARBA00007935"/>
    </source>
</evidence>
<accession>A0ABN2UMY0</accession>
<dbReference type="Proteomes" id="UP001501196">
    <property type="component" value="Unassembled WGS sequence"/>
</dbReference>
<proteinExistence type="inferred from homology"/>
<evidence type="ECO:0000256" key="4">
    <source>
        <dbReference type="ARBA" id="ARBA00022475"/>
    </source>
</evidence>
<keyword evidence="5 8" id="KW-0812">Transmembrane</keyword>
<keyword evidence="4" id="KW-1003">Cell membrane</keyword>
<protein>
    <submittedName>
        <fullName evidence="9">Iron chelate uptake ABC transporter family permease subunit</fullName>
    </submittedName>
</protein>
<reference evidence="9 10" key="1">
    <citation type="journal article" date="2019" name="Int. J. Syst. Evol. Microbiol.">
        <title>The Global Catalogue of Microorganisms (GCM) 10K type strain sequencing project: providing services to taxonomists for standard genome sequencing and annotation.</title>
        <authorList>
            <consortium name="The Broad Institute Genomics Platform"/>
            <consortium name="The Broad Institute Genome Sequencing Center for Infectious Disease"/>
            <person name="Wu L."/>
            <person name="Ma J."/>
        </authorList>
    </citation>
    <scope>NUCLEOTIDE SEQUENCE [LARGE SCALE GENOMIC DNA]</scope>
    <source>
        <strain evidence="9 10">JCM 15672</strain>
    </source>
</reference>
<organism evidence="9 10">
    <name type="scientific">Agromyces tropicus</name>
    <dbReference type="NCBI Taxonomy" id="555371"/>
    <lineage>
        <taxon>Bacteria</taxon>
        <taxon>Bacillati</taxon>
        <taxon>Actinomycetota</taxon>
        <taxon>Actinomycetes</taxon>
        <taxon>Micrococcales</taxon>
        <taxon>Microbacteriaceae</taxon>
        <taxon>Agromyces</taxon>
    </lineage>
</organism>
<feature type="transmembrane region" description="Helical" evidence="8">
    <location>
        <begin position="176"/>
        <end position="196"/>
    </location>
</feature>